<feature type="coiled-coil region" evidence="1">
    <location>
        <begin position="150"/>
        <end position="207"/>
    </location>
</feature>
<keyword evidence="2" id="KW-0472">Membrane</keyword>
<dbReference type="AlphaFoldDB" id="A0A7W3YLL5"/>
<evidence type="ECO:0000313" key="4">
    <source>
        <dbReference type="Proteomes" id="UP000517106"/>
    </source>
</evidence>
<feature type="transmembrane region" description="Helical" evidence="2">
    <location>
        <begin position="104"/>
        <end position="122"/>
    </location>
</feature>
<dbReference type="Gene3D" id="2.60.40.10">
    <property type="entry name" value="Immunoglobulins"/>
    <property type="match status" value="1"/>
</dbReference>
<dbReference type="EMBL" id="JACIVA010000016">
    <property type="protein sequence ID" value="MBB1096509.1"/>
    <property type="molecule type" value="Genomic_DNA"/>
</dbReference>
<evidence type="ECO:0000256" key="2">
    <source>
        <dbReference type="SAM" id="Phobius"/>
    </source>
</evidence>
<keyword evidence="4" id="KW-1185">Reference proteome</keyword>
<sequence>MGQPILTVEQHSLIWPLNQPIDQTVLLERLGVHATDDQGQNLTDKVVMNLTQVDVDQVGEYPVMLSVMDRTGQSTQISIMLNVQPQREQERKDAPAGSTKHSKWWLWLIIAVIIIIGIWWGVRAHDQRMANQAATDNQQSSQISNNSSSINKLTKDNQRLANQVAQLKGATQQYQQDHDQQALQNRLDKIENQNQQLQKQVQDNSVKQDLTQVDNTVNEVRQNPDKGTQIVNRLKDQGDFSAIWSSVSQQVQKWLNEFSN</sequence>
<reference evidence="3 4" key="1">
    <citation type="submission" date="2020-07" db="EMBL/GenBank/DDBJ databases">
        <title>Description of Limosilactobacillus balticus sp. nov., Limosilactobacillus agrestis sp. nov., Limosilactobacillus albertensis sp. nov., Limosilactobacillus rudii sp. nov., Limosilactobacillus fastidiosus sp. nov., five novel Limosilactobacillus species isolated from the vertebrate gastrointestinal tract, and proposal of 6 subspecies of Limosilactobacillus reuteri adapted to the gastrointestinal tract of specific vertebrate hosts.</title>
        <authorList>
            <person name="Li F."/>
            <person name="Cheng C."/>
            <person name="Zheng J."/>
            <person name="Quevedo R.M."/>
            <person name="Li J."/>
            <person name="Roos S."/>
            <person name="Gaenzle M.G."/>
            <person name="Walter J."/>
        </authorList>
    </citation>
    <scope>NUCLEOTIDE SEQUENCE [LARGE SCALE GENOMIC DNA]</scope>
    <source>
        <strain evidence="3 4">STM2_1</strain>
    </source>
</reference>
<comment type="caution">
    <text evidence="3">The sequence shown here is derived from an EMBL/GenBank/DDBJ whole genome shotgun (WGS) entry which is preliminary data.</text>
</comment>
<keyword evidence="2" id="KW-1133">Transmembrane helix</keyword>
<dbReference type="RefSeq" id="WP_182595130.1">
    <property type="nucleotide sequence ID" value="NZ_JACIVA010000016.1"/>
</dbReference>
<dbReference type="InterPro" id="IPR013783">
    <property type="entry name" value="Ig-like_fold"/>
</dbReference>
<dbReference type="Proteomes" id="UP000517106">
    <property type="component" value="Unassembled WGS sequence"/>
</dbReference>
<organism evidence="3 4">
    <name type="scientific">Limosilactobacillus rudii</name>
    <dbReference type="NCBI Taxonomy" id="2759755"/>
    <lineage>
        <taxon>Bacteria</taxon>
        <taxon>Bacillati</taxon>
        <taxon>Bacillota</taxon>
        <taxon>Bacilli</taxon>
        <taxon>Lactobacillales</taxon>
        <taxon>Lactobacillaceae</taxon>
        <taxon>Limosilactobacillus</taxon>
    </lineage>
</organism>
<keyword evidence="2" id="KW-0812">Transmembrane</keyword>
<evidence type="ECO:0000313" key="3">
    <source>
        <dbReference type="EMBL" id="MBB1096509.1"/>
    </source>
</evidence>
<protein>
    <submittedName>
        <fullName evidence="3">DUF5011 domain-containing protein</fullName>
    </submittedName>
</protein>
<gene>
    <name evidence="3" type="ORF">H5S09_00790</name>
</gene>
<evidence type="ECO:0000256" key="1">
    <source>
        <dbReference type="SAM" id="Coils"/>
    </source>
</evidence>
<name>A0A7W3YLL5_9LACO</name>
<accession>A0A7W3YLL5</accession>
<proteinExistence type="predicted"/>
<keyword evidence="1" id="KW-0175">Coiled coil</keyword>